<dbReference type="Pfam" id="PF00498">
    <property type="entry name" value="FHA"/>
    <property type="match status" value="1"/>
</dbReference>
<accession>A0A6J7F4T3</accession>
<dbReference type="Gene3D" id="2.60.200.20">
    <property type="match status" value="1"/>
</dbReference>
<protein>
    <submittedName>
        <fullName evidence="2">Unannotated protein</fullName>
    </submittedName>
</protein>
<name>A0A6J7F4T3_9ZZZZ</name>
<dbReference type="CDD" id="cd00060">
    <property type="entry name" value="FHA"/>
    <property type="match status" value="1"/>
</dbReference>
<gene>
    <name evidence="2" type="ORF">UFOPK3516_00149</name>
</gene>
<organism evidence="2">
    <name type="scientific">freshwater metagenome</name>
    <dbReference type="NCBI Taxonomy" id="449393"/>
    <lineage>
        <taxon>unclassified sequences</taxon>
        <taxon>metagenomes</taxon>
        <taxon>ecological metagenomes</taxon>
    </lineage>
</organism>
<dbReference type="InterPro" id="IPR000253">
    <property type="entry name" value="FHA_dom"/>
</dbReference>
<evidence type="ECO:0000259" key="1">
    <source>
        <dbReference type="PROSITE" id="PS50006"/>
    </source>
</evidence>
<sequence length="216" mass="22681">MCVGLVAAVRPVSNMTYMSADESPCDICGESLPPGAFFCGECGASVPERPVLVPVPPRQENLPEPTVVVDITDLVSLVVPAKTEPEPEPEPEPLLAAIPTSTEPERTAEARYGLVFSTGERAQITGRALIGRKPSPEAGDGWDHLIVVNDASRTVSKSHLALEVTADGLVVTDLESANGTVVSVPGVAAERLIPHERVILPRGASVGMGDQSFIID</sequence>
<dbReference type="AlphaFoldDB" id="A0A6J7F4T3"/>
<evidence type="ECO:0000313" key="2">
    <source>
        <dbReference type="EMBL" id="CAB4888505.1"/>
    </source>
</evidence>
<dbReference type="EMBL" id="CAFBMB010000005">
    <property type="protein sequence ID" value="CAB4888505.1"/>
    <property type="molecule type" value="Genomic_DNA"/>
</dbReference>
<reference evidence="2" key="1">
    <citation type="submission" date="2020-05" db="EMBL/GenBank/DDBJ databases">
        <authorList>
            <person name="Chiriac C."/>
            <person name="Salcher M."/>
            <person name="Ghai R."/>
            <person name="Kavagutti S V."/>
        </authorList>
    </citation>
    <scope>NUCLEOTIDE SEQUENCE</scope>
</reference>
<dbReference type="InterPro" id="IPR008984">
    <property type="entry name" value="SMAD_FHA_dom_sf"/>
</dbReference>
<dbReference type="PROSITE" id="PS50006">
    <property type="entry name" value="FHA_DOMAIN"/>
    <property type="match status" value="1"/>
</dbReference>
<proteinExistence type="predicted"/>
<dbReference type="SUPFAM" id="SSF49879">
    <property type="entry name" value="SMAD/FHA domain"/>
    <property type="match status" value="1"/>
</dbReference>
<feature type="domain" description="FHA" evidence="1">
    <location>
        <begin position="128"/>
        <end position="183"/>
    </location>
</feature>